<dbReference type="Pfam" id="PF13391">
    <property type="entry name" value="HNH_2"/>
    <property type="match status" value="1"/>
</dbReference>
<evidence type="ECO:0008006" key="8">
    <source>
        <dbReference type="Google" id="ProtNLM"/>
    </source>
</evidence>
<reference evidence="6 7" key="1">
    <citation type="submission" date="2019-07" db="EMBL/GenBank/DDBJ databases">
        <title>Genomics analysis of Aphanomyces spp. identifies a new class of oomycete effector associated with host adaptation.</title>
        <authorList>
            <person name="Gaulin E."/>
        </authorList>
    </citation>
    <scope>NUCLEOTIDE SEQUENCE [LARGE SCALE GENOMIC DNA]</scope>
    <source>
        <strain evidence="6 7">ATCC 201684</strain>
    </source>
</reference>
<keyword evidence="7" id="KW-1185">Reference proteome</keyword>
<dbReference type="GO" id="GO:0043657">
    <property type="term" value="C:host cell"/>
    <property type="evidence" value="ECO:0007669"/>
    <property type="project" value="UniProtKB-SubCell"/>
</dbReference>
<comment type="subcellular location">
    <subcellularLocation>
        <location evidence="1">Host cell</location>
    </subcellularLocation>
    <subcellularLocation>
        <location evidence="2">Secreted</location>
    </subcellularLocation>
</comment>
<name>A0A6G0WNW3_9STRA</name>
<dbReference type="Pfam" id="PF20147">
    <property type="entry name" value="Crinkler"/>
    <property type="match status" value="1"/>
</dbReference>
<dbReference type="InterPro" id="IPR045379">
    <property type="entry name" value="Crinkler_N"/>
</dbReference>
<evidence type="ECO:0000259" key="4">
    <source>
        <dbReference type="Pfam" id="PF13391"/>
    </source>
</evidence>
<dbReference type="InterPro" id="IPR003615">
    <property type="entry name" value="HNH_nuc"/>
</dbReference>
<dbReference type="VEuPathDB" id="FungiDB:AeMF1_008625"/>
<organism evidence="6 7">
    <name type="scientific">Aphanomyces euteiches</name>
    <dbReference type="NCBI Taxonomy" id="100861"/>
    <lineage>
        <taxon>Eukaryota</taxon>
        <taxon>Sar</taxon>
        <taxon>Stramenopiles</taxon>
        <taxon>Oomycota</taxon>
        <taxon>Saprolegniomycetes</taxon>
        <taxon>Saprolegniales</taxon>
        <taxon>Verrucalvaceae</taxon>
        <taxon>Aphanomyces</taxon>
    </lineage>
</organism>
<feature type="domain" description="Crinkler effector protein N-terminal" evidence="5">
    <location>
        <begin position="2"/>
        <end position="112"/>
    </location>
</feature>
<proteinExistence type="predicted"/>
<evidence type="ECO:0000259" key="5">
    <source>
        <dbReference type="Pfam" id="PF20147"/>
    </source>
</evidence>
<dbReference type="CDD" id="cd17039">
    <property type="entry name" value="Ubl_ubiquitin_like"/>
    <property type="match status" value="1"/>
</dbReference>
<evidence type="ECO:0000256" key="2">
    <source>
        <dbReference type="ARBA" id="ARBA00004613"/>
    </source>
</evidence>
<dbReference type="Proteomes" id="UP000481153">
    <property type="component" value="Unassembled WGS sequence"/>
</dbReference>
<dbReference type="AlphaFoldDB" id="A0A6G0WNW3"/>
<gene>
    <name evidence="6" type="ORF">Ae201684_013205</name>
</gene>
<sequence>MLTLFCVVVGDGSPFPVEMDADQSVGDLKDKIKTKNPNSFHCVAKDLDLYVAFKDNAWLESTNPLALQLIEGDTPYEMQKYLVKGMKMNPFSSLAEALPAPPGQDQLHILVVVPKSAVSAATLRTTCDLLQVILPHVLMGSRNTISDRNSNFKANLCSFYDCRRQQKRWIRCLVLDILFPASLVAATHLIRNTYLAFPMMQISDIDDVRNGLLLFQPLKDAFDHCHISFIYDKRDDSFYLKLFDPSIRNTPLIDFMRDPKQRQVLMDAISIAKEPCRYDPQTTFGDLEGQALKFTSLNRPYNRCLNVQARLAHGTALKKQDIDPSYNFDDFWSEGFSL</sequence>
<evidence type="ECO:0000313" key="6">
    <source>
        <dbReference type="EMBL" id="KAF0729068.1"/>
    </source>
</evidence>
<protein>
    <recommendedName>
        <fullName evidence="8">HNH nuclease domain-containing protein</fullName>
    </recommendedName>
</protein>
<dbReference type="EMBL" id="VJMJ01000169">
    <property type="protein sequence ID" value="KAF0729068.1"/>
    <property type="molecule type" value="Genomic_DNA"/>
</dbReference>
<keyword evidence="3" id="KW-0964">Secreted</keyword>
<comment type="caution">
    <text evidence="6">The sequence shown here is derived from an EMBL/GenBank/DDBJ whole genome shotgun (WGS) entry which is preliminary data.</text>
</comment>
<accession>A0A6G0WNW3</accession>
<evidence type="ECO:0000256" key="1">
    <source>
        <dbReference type="ARBA" id="ARBA00004340"/>
    </source>
</evidence>
<evidence type="ECO:0000256" key="3">
    <source>
        <dbReference type="ARBA" id="ARBA00022525"/>
    </source>
</evidence>
<dbReference type="GO" id="GO:0005576">
    <property type="term" value="C:extracellular region"/>
    <property type="evidence" value="ECO:0007669"/>
    <property type="project" value="UniProtKB-SubCell"/>
</dbReference>
<evidence type="ECO:0000313" key="7">
    <source>
        <dbReference type="Proteomes" id="UP000481153"/>
    </source>
</evidence>
<feature type="domain" description="HNH nuclease" evidence="4">
    <location>
        <begin position="172"/>
        <end position="229"/>
    </location>
</feature>